<evidence type="ECO:0000259" key="5">
    <source>
        <dbReference type="Pfam" id="PF24807"/>
    </source>
</evidence>
<dbReference type="GO" id="GO:0031145">
    <property type="term" value="P:anaphase-promoting complex-dependent catabolic process"/>
    <property type="evidence" value="ECO:0007669"/>
    <property type="project" value="TreeGrafter"/>
</dbReference>
<keyword evidence="3" id="KW-0677">Repeat</keyword>
<feature type="domain" description="CDC20/Fizzy WD40" evidence="5">
    <location>
        <begin position="193"/>
        <end position="495"/>
    </location>
</feature>
<dbReference type="InterPro" id="IPR033010">
    <property type="entry name" value="Cdc20/Fizzy"/>
</dbReference>
<evidence type="ECO:0000256" key="1">
    <source>
        <dbReference type="ARBA" id="ARBA00006445"/>
    </source>
</evidence>
<dbReference type="PROSITE" id="PS00678">
    <property type="entry name" value="WD_REPEATS_1"/>
    <property type="match status" value="1"/>
</dbReference>
<dbReference type="GO" id="GO:1905786">
    <property type="term" value="P:positive regulation of anaphase-promoting complex-dependent catabolic process"/>
    <property type="evidence" value="ECO:0007669"/>
    <property type="project" value="TreeGrafter"/>
</dbReference>
<dbReference type="GO" id="GO:0010997">
    <property type="term" value="F:anaphase-promoting complex binding"/>
    <property type="evidence" value="ECO:0007669"/>
    <property type="project" value="InterPro"/>
</dbReference>
<dbReference type="InterPro" id="IPR056150">
    <property type="entry name" value="WD40_CDC20-Fz"/>
</dbReference>
<dbReference type="GO" id="GO:0051301">
    <property type="term" value="P:cell division"/>
    <property type="evidence" value="ECO:0007669"/>
    <property type="project" value="UniProtKB-KW"/>
</dbReference>
<evidence type="ECO:0000256" key="2">
    <source>
        <dbReference type="ARBA" id="ARBA00022574"/>
    </source>
</evidence>
<proteinExistence type="inferred from homology"/>
<feature type="repeat" description="WD" evidence="4">
    <location>
        <begin position="327"/>
        <end position="359"/>
    </location>
</feature>
<dbReference type="InterPro" id="IPR015943">
    <property type="entry name" value="WD40/YVTN_repeat-like_dom_sf"/>
</dbReference>
<dbReference type="InterPro" id="IPR036322">
    <property type="entry name" value="WD40_repeat_dom_sf"/>
</dbReference>
<dbReference type="Pfam" id="PF24807">
    <property type="entry name" value="WD40_CDC20-Fz"/>
    <property type="match status" value="1"/>
</dbReference>
<evidence type="ECO:0000313" key="6">
    <source>
        <dbReference type="EMBL" id="CAJ1069243.1"/>
    </source>
</evidence>
<evidence type="ECO:0000313" key="7">
    <source>
        <dbReference type="Proteomes" id="UP001178508"/>
    </source>
</evidence>
<keyword evidence="7" id="KW-1185">Reference proteome</keyword>
<dbReference type="SMART" id="SM00320">
    <property type="entry name" value="WD40"/>
    <property type="match status" value="6"/>
</dbReference>
<dbReference type="InterPro" id="IPR019775">
    <property type="entry name" value="WD40_repeat_CS"/>
</dbReference>
<dbReference type="PROSITE" id="PS50294">
    <property type="entry name" value="WD_REPEATS_REGION"/>
    <property type="match status" value="2"/>
</dbReference>
<dbReference type="GO" id="GO:0005680">
    <property type="term" value="C:anaphase-promoting complex"/>
    <property type="evidence" value="ECO:0007669"/>
    <property type="project" value="TreeGrafter"/>
</dbReference>
<evidence type="ECO:0000256" key="3">
    <source>
        <dbReference type="ARBA" id="ARBA00022737"/>
    </source>
</evidence>
<dbReference type="SUPFAM" id="SSF50978">
    <property type="entry name" value="WD40 repeat-like"/>
    <property type="match status" value="1"/>
</dbReference>
<dbReference type="PANTHER" id="PTHR19918">
    <property type="entry name" value="CELL DIVISION CYCLE 20 CDC20 FIZZY -RELATED"/>
    <property type="match status" value="1"/>
</dbReference>
<keyword evidence="6" id="KW-0132">Cell division</keyword>
<comment type="similarity">
    <text evidence="1">Belongs to the WD repeat CDC20/Fizzy family.</text>
</comment>
<organism evidence="6 7">
    <name type="scientific">Xyrichtys novacula</name>
    <name type="common">Pearly razorfish</name>
    <name type="synonym">Hemipteronotus novacula</name>
    <dbReference type="NCBI Taxonomy" id="13765"/>
    <lineage>
        <taxon>Eukaryota</taxon>
        <taxon>Metazoa</taxon>
        <taxon>Chordata</taxon>
        <taxon>Craniata</taxon>
        <taxon>Vertebrata</taxon>
        <taxon>Euteleostomi</taxon>
        <taxon>Actinopterygii</taxon>
        <taxon>Neopterygii</taxon>
        <taxon>Teleostei</taxon>
        <taxon>Neoteleostei</taxon>
        <taxon>Acanthomorphata</taxon>
        <taxon>Eupercaria</taxon>
        <taxon>Labriformes</taxon>
        <taxon>Labridae</taxon>
        <taxon>Xyrichtys</taxon>
    </lineage>
</organism>
<protein>
    <submittedName>
        <fullName evidence="6">Cell division cycle protein 20 homolog B-like, partial</fullName>
    </submittedName>
</protein>
<accession>A0AAV1G7C4</accession>
<dbReference type="PANTHER" id="PTHR19918:SF4">
    <property type="entry name" value="CELL DIVISION CYCLE PROTEIN 20 HOMOLOG B"/>
    <property type="match status" value="1"/>
</dbReference>
<reference evidence="6" key="1">
    <citation type="submission" date="2023-08" db="EMBL/GenBank/DDBJ databases">
        <authorList>
            <person name="Alioto T."/>
            <person name="Alioto T."/>
            <person name="Gomez Garrido J."/>
        </authorList>
    </citation>
    <scope>NUCLEOTIDE SEQUENCE</scope>
</reference>
<dbReference type="AlphaFoldDB" id="A0AAV1G7C4"/>
<feature type="repeat" description="WD" evidence="4">
    <location>
        <begin position="245"/>
        <end position="286"/>
    </location>
</feature>
<gene>
    <name evidence="6" type="ORF">XNOV1_A041263</name>
</gene>
<sequence length="497" mass="55298">MEAEVASKKWIFTDRDSKWRMQRYFRGKRRHCPFKGQDDVHHTSYKRFRRRIFQRSGCESPAASTPLTTRGQCEPSFEFDTVCQRLELDSPQRHEEPGHTVIHGNSQERLTGSATCFTAVSPEIMTACTLTAPQGCPSAGNASQQGWVWRAATQENENSLQADSDGRRHDVQPFATLGKSFRGPQDGPVMKMAAPSLVNDYYTNLLDCSCNGMIALALGSSVYLWNSESQALVGCLENHPKPGPPYHQTDSVSCLCWSRDGRALSIGTRRGEIQLWDVEQNQRVSCLSSHLSVVGALSWNQKLLSSGSVLGCIHHFDPRASTTLVGAAVQQDGICSLQWSPEDDMLASGSTEGLLCIWDRDIAGFTRARQPITRMKQPSAVKAMGWCPWQSKTIATGGGWKDGELRIWDADSATCVSSENTNSQICSLHWAEKRRYLVTGHGLPRHQVTCWSWDFPHLSPTLQLTGHSQRVLHVAVNPDNTQIFTAGADQHLQIWDI</sequence>
<keyword evidence="2 4" id="KW-0853">WD repeat</keyword>
<dbReference type="Gene3D" id="2.130.10.10">
    <property type="entry name" value="YVTN repeat-like/Quinoprotein amine dehydrogenase"/>
    <property type="match status" value="1"/>
</dbReference>
<feature type="repeat" description="WD" evidence="4">
    <location>
        <begin position="464"/>
        <end position="497"/>
    </location>
</feature>
<dbReference type="PROSITE" id="PS50082">
    <property type="entry name" value="WD_REPEATS_2"/>
    <property type="match status" value="3"/>
</dbReference>
<dbReference type="EMBL" id="OY660875">
    <property type="protein sequence ID" value="CAJ1069243.1"/>
    <property type="molecule type" value="Genomic_DNA"/>
</dbReference>
<dbReference type="GO" id="GO:1990757">
    <property type="term" value="F:ubiquitin ligase activator activity"/>
    <property type="evidence" value="ECO:0007669"/>
    <property type="project" value="TreeGrafter"/>
</dbReference>
<dbReference type="Proteomes" id="UP001178508">
    <property type="component" value="Chromosome 12"/>
</dbReference>
<keyword evidence="6" id="KW-0131">Cell cycle</keyword>
<name>A0AAV1G7C4_XYRNO</name>
<dbReference type="InterPro" id="IPR001680">
    <property type="entry name" value="WD40_rpt"/>
</dbReference>
<evidence type="ECO:0000256" key="4">
    <source>
        <dbReference type="PROSITE-ProRule" id="PRU00221"/>
    </source>
</evidence>